<evidence type="ECO:0000256" key="1">
    <source>
        <dbReference type="SAM" id="Phobius"/>
    </source>
</evidence>
<keyword evidence="1" id="KW-1133">Transmembrane helix</keyword>
<dbReference type="Proteomes" id="UP000616608">
    <property type="component" value="Unassembled WGS sequence"/>
</dbReference>
<accession>A0A917LJ28</accession>
<protein>
    <submittedName>
        <fullName evidence="2">Permease</fullName>
    </submittedName>
</protein>
<keyword evidence="1" id="KW-0472">Membrane</keyword>
<reference evidence="2" key="2">
    <citation type="submission" date="2020-09" db="EMBL/GenBank/DDBJ databases">
        <authorList>
            <person name="Sun Q."/>
            <person name="Zhou Y."/>
        </authorList>
    </citation>
    <scope>NUCLEOTIDE SEQUENCE</scope>
    <source>
        <strain evidence="2">CGMCC 1.15760</strain>
    </source>
</reference>
<feature type="transmembrane region" description="Helical" evidence="1">
    <location>
        <begin position="108"/>
        <end position="127"/>
    </location>
</feature>
<keyword evidence="3" id="KW-1185">Reference proteome</keyword>
<proteinExistence type="predicted"/>
<feature type="transmembrane region" description="Helical" evidence="1">
    <location>
        <begin position="133"/>
        <end position="153"/>
    </location>
</feature>
<dbReference type="EMBL" id="BMJT01000012">
    <property type="protein sequence ID" value="GGG31976.1"/>
    <property type="molecule type" value="Genomic_DNA"/>
</dbReference>
<dbReference type="AlphaFoldDB" id="A0A917LJ28"/>
<dbReference type="Pfam" id="PF13346">
    <property type="entry name" value="ABC2_membrane_5"/>
    <property type="match status" value="1"/>
</dbReference>
<keyword evidence="1" id="KW-0812">Transmembrane</keyword>
<name>A0A917LJ28_9BACI</name>
<dbReference type="InterPro" id="IPR025699">
    <property type="entry name" value="ABC2_memb-like"/>
</dbReference>
<evidence type="ECO:0000313" key="3">
    <source>
        <dbReference type="Proteomes" id="UP000616608"/>
    </source>
</evidence>
<dbReference type="PANTHER" id="PTHR41309:SF2">
    <property type="entry name" value="MEMBRANE PROTEIN"/>
    <property type="match status" value="1"/>
</dbReference>
<gene>
    <name evidence="2" type="ORF">GCM10007425_28280</name>
</gene>
<dbReference type="PANTHER" id="PTHR41309">
    <property type="entry name" value="MEMBRANE PROTEIN-RELATED"/>
    <property type="match status" value="1"/>
</dbReference>
<reference evidence="2" key="1">
    <citation type="journal article" date="2014" name="Int. J. Syst. Evol. Microbiol.">
        <title>Complete genome sequence of Corynebacterium casei LMG S-19264T (=DSM 44701T), isolated from a smear-ripened cheese.</title>
        <authorList>
            <consortium name="US DOE Joint Genome Institute (JGI-PGF)"/>
            <person name="Walter F."/>
            <person name="Albersmeier A."/>
            <person name="Kalinowski J."/>
            <person name="Ruckert C."/>
        </authorList>
    </citation>
    <scope>NUCLEOTIDE SEQUENCE</scope>
    <source>
        <strain evidence="2">CGMCC 1.15760</strain>
    </source>
</reference>
<evidence type="ECO:0000313" key="2">
    <source>
        <dbReference type="EMBL" id="GGG31976.1"/>
    </source>
</evidence>
<feature type="transmembrane region" description="Helical" evidence="1">
    <location>
        <begin position="174"/>
        <end position="193"/>
    </location>
</feature>
<feature type="transmembrane region" description="Helical" evidence="1">
    <location>
        <begin position="16"/>
        <end position="46"/>
    </location>
</feature>
<sequence>MYNLMIKDLIIQKKQLYLFIPFIVFYAFFGQHMSPSFIFLMASLYIPLNSYIYEEQVDANVLLNSLPYTRKEIVVAKYMGAIIYMVMAVAVTSVILYVARFPFTWQDIALAVGMFFIFSAVAFPLFYILKPGYIGAVMIIGLIVLASMGPIVFRFLSQYLPAISNFITQTPQPILYGLGAIISIILYVISWLTSHTVYQRKVF</sequence>
<organism evidence="2 3">
    <name type="scientific">Lysinibacillus alkalisoli</name>
    <dbReference type="NCBI Taxonomy" id="1911548"/>
    <lineage>
        <taxon>Bacteria</taxon>
        <taxon>Bacillati</taxon>
        <taxon>Bacillota</taxon>
        <taxon>Bacilli</taxon>
        <taxon>Bacillales</taxon>
        <taxon>Bacillaceae</taxon>
        <taxon>Lysinibacillus</taxon>
    </lineage>
</organism>
<feature type="transmembrane region" description="Helical" evidence="1">
    <location>
        <begin position="78"/>
        <end position="99"/>
    </location>
</feature>
<dbReference type="RefSeq" id="WP_188615723.1">
    <property type="nucleotide sequence ID" value="NZ_BMJT01000012.1"/>
</dbReference>
<comment type="caution">
    <text evidence="2">The sequence shown here is derived from an EMBL/GenBank/DDBJ whole genome shotgun (WGS) entry which is preliminary data.</text>
</comment>